<dbReference type="SUPFAM" id="SSF53383">
    <property type="entry name" value="PLP-dependent transferases"/>
    <property type="match status" value="1"/>
</dbReference>
<dbReference type="Pfam" id="PF00266">
    <property type="entry name" value="Aminotran_5"/>
    <property type="match status" value="1"/>
</dbReference>
<dbReference type="PANTHER" id="PTHR43092:SF2">
    <property type="entry name" value="HERCYNYLCYSTEINE SULFOXIDE LYASE"/>
    <property type="match status" value="1"/>
</dbReference>
<proteinExistence type="predicted"/>
<dbReference type="InterPro" id="IPR015421">
    <property type="entry name" value="PyrdxlP-dep_Trfase_major"/>
</dbReference>
<evidence type="ECO:0000259" key="2">
    <source>
        <dbReference type="Pfam" id="PF00266"/>
    </source>
</evidence>
<keyword evidence="1" id="KW-0663">Pyridoxal phosphate</keyword>
<feature type="domain" description="Aminotransferase class V" evidence="2">
    <location>
        <begin position="54"/>
        <end position="339"/>
    </location>
</feature>
<comment type="caution">
    <text evidence="3">The sequence shown here is derived from an EMBL/GenBank/DDBJ whole genome shotgun (WGS) entry which is preliminary data.</text>
</comment>
<dbReference type="Gene3D" id="3.40.640.10">
    <property type="entry name" value="Type I PLP-dependent aspartate aminotransferase-like (Major domain)"/>
    <property type="match status" value="1"/>
</dbReference>
<dbReference type="EMBL" id="CAXAMM010039778">
    <property type="protein sequence ID" value="CAK9088819.1"/>
    <property type="molecule type" value="Genomic_DNA"/>
</dbReference>
<keyword evidence="3" id="KW-0456">Lyase</keyword>
<keyword evidence="4" id="KW-1185">Reference proteome</keyword>
<evidence type="ECO:0000313" key="4">
    <source>
        <dbReference type="Proteomes" id="UP001642464"/>
    </source>
</evidence>
<dbReference type="InterPro" id="IPR000192">
    <property type="entry name" value="Aminotrans_V_dom"/>
</dbReference>
<sequence length="427" mass="47209">MSSLRVFGRRAAFVMLAFPSFTASIEEAFGHPLLQHFALDMNYTNLNHGSYGATPIPVVKALRKWQEVMEHNPDRWFRFDGEKTLIGALDHVRSRVAEYIQADARDVVFVDGASGGVNAVLRSIKLPPHASILYLNTAYQMVKNTIFYINGQQQERSVEVNISLPSTASQILAAVRQALDQNPSTLLASFSHITSIPAVILPVKELVQICHEKNVMVLIDGAHALGQIALNIPEIGADFYVANGHKWLFSPKGSAILWVARHRQHLIHPNVINDEGRGSSFFQLQFSYTGTKDYSAFLAMSAALDFREQIGGDAQIKEYVSRLALEGGKYLAQTLGTEGPMISRGLAMVNVPLPQAALKCCDMNTAKRLLVKHGTFVPIYPWQGQCFVRVSAQVYNEISDFMYLARTLLDVLSNDCPEAADSASVQN</sequence>
<protein>
    <submittedName>
        <fullName evidence="3">Hercynylcysteine sulfoxide lyase (Ergothioneine biosynthesis protein 2) (PLP-binding cysteine desulfurase) (PLP-dependent C-S lyase)</fullName>
    </submittedName>
</protein>
<dbReference type="GO" id="GO:0016829">
    <property type="term" value="F:lyase activity"/>
    <property type="evidence" value="ECO:0007669"/>
    <property type="project" value="UniProtKB-KW"/>
</dbReference>
<dbReference type="Gene3D" id="3.90.1150.10">
    <property type="entry name" value="Aspartate Aminotransferase, domain 1"/>
    <property type="match status" value="1"/>
</dbReference>
<gene>
    <name evidence="3" type="ORF">SCF082_LOCUS41950</name>
</gene>
<evidence type="ECO:0000313" key="3">
    <source>
        <dbReference type="EMBL" id="CAK9088819.1"/>
    </source>
</evidence>
<organism evidence="3 4">
    <name type="scientific">Durusdinium trenchii</name>
    <dbReference type="NCBI Taxonomy" id="1381693"/>
    <lineage>
        <taxon>Eukaryota</taxon>
        <taxon>Sar</taxon>
        <taxon>Alveolata</taxon>
        <taxon>Dinophyceae</taxon>
        <taxon>Suessiales</taxon>
        <taxon>Symbiodiniaceae</taxon>
        <taxon>Durusdinium</taxon>
    </lineage>
</organism>
<accession>A0ABP0QLM0</accession>
<reference evidence="3 4" key="1">
    <citation type="submission" date="2024-02" db="EMBL/GenBank/DDBJ databases">
        <authorList>
            <person name="Chen Y."/>
            <person name="Shah S."/>
            <person name="Dougan E. K."/>
            <person name="Thang M."/>
            <person name="Chan C."/>
        </authorList>
    </citation>
    <scope>NUCLEOTIDE SEQUENCE [LARGE SCALE GENOMIC DNA]</scope>
</reference>
<dbReference type="PANTHER" id="PTHR43092">
    <property type="entry name" value="L-CYSTEINE DESULFHYDRASE"/>
    <property type="match status" value="1"/>
</dbReference>
<dbReference type="Proteomes" id="UP001642464">
    <property type="component" value="Unassembled WGS sequence"/>
</dbReference>
<name>A0ABP0QLM0_9DINO</name>
<dbReference type="InterPro" id="IPR015424">
    <property type="entry name" value="PyrdxlP-dep_Trfase"/>
</dbReference>
<evidence type="ECO:0000256" key="1">
    <source>
        <dbReference type="ARBA" id="ARBA00022898"/>
    </source>
</evidence>
<dbReference type="InterPro" id="IPR015422">
    <property type="entry name" value="PyrdxlP-dep_Trfase_small"/>
</dbReference>